<dbReference type="Gene3D" id="3.20.20.20">
    <property type="entry name" value="Dihydropteroate synthase-like"/>
    <property type="match status" value="1"/>
</dbReference>
<dbReference type="PANTHER" id="PTHR20941:SF1">
    <property type="entry name" value="FOLIC ACID SYNTHESIS PROTEIN FOL1"/>
    <property type="match status" value="1"/>
</dbReference>
<evidence type="ECO:0000256" key="5">
    <source>
        <dbReference type="ARBA" id="ARBA00012458"/>
    </source>
</evidence>
<dbReference type="NCBIfam" id="TIGR01496">
    <property type="entry name" value="DHPS"/>
    <property type="match status" value="1"/>
</dbReference>
<dbReference type="CDD" id="cd00739">
    <property type="entry name" value="DHPS"/>
    <property type="match status" value="1"/>
</dbReference>
<dbReference type="InterPro" id="IPR006390">
    <property type="entry name" value="DHP_synth_dom"/>
</dbReference>
<dbReference type="PROSITE" id="PS00792">
    <property type="entry name" value="DHPS_1"/>
    <property type="match status" value="1"/>
</dbReference>
<dbReference type="AlphaFoldDB" id="A0A177ZW00"/>
<dbReference type="EMBL" id="LDJR01000042">
    <property type="protein sequence ID" value="OAK72087.1"/>
    <property type="molecule type" value="Genomic_DNA"/>
</dbReference>
<evidence type="ECO:0000256" key="2">
    <source>
        <dbReference type="ARBA" id="ARBA00001946"/>
    </source>
</evidence>
<dbReference type="Proteomes" id="UP000077881">
    <property type="component" value="Unassembled WGS sequence"/>
</dbReference>
<dbReference type="PROSITE" id="PS00793">
    <property type="entry name" value="DHPS_2"/>
    <property type="match status" value="1"/>
</dbReference>
<evidence type="ECO:0000256" key="3">
    <source>
        <dbReference type="ARBA" id="ARBA00004763"/>
    </source>
</evidence>
<dbReference type="GO" id="GO:0046654">
    <property type="term" value="P:tetrahydrofolate biosynthetic process"/>
    <property type="evidence" value="ECO:0007669"/>
    <property type="project" value="UniProtKB-UniPathway"/>
</dbReference>
<evidence type="ECO:0000256" key="11">
    <source>
        <dbReference type="ARBA" id="ARBA00030193"/>
    </source>
</evidence>
<dbReference type="RefSeq" id="WP_057987748.1">
    <property type="nucleotide sequence ID" value="NZ_LDJR01000042.1"/>
</dbReference>
<dbReference type="SUPFAM" id="SSF51717">
    <property type="entry name" value="Dihydropteroate synthetase-like"/>
    <property type="match status" value="1"/>
</dbReference>
<keyword evidence="9 13" id="KW-0460">Magnesium</keyword>
<dbReference type="GO" id="GO:0004156">
    <property type="term" value="F:dihydropteroate synthase activity"/>
    <property type="evidence" value="ECO:0007669"/>
    <property type="project" value="UniProtKB-EC"/>
</dbReference>
<reference evidence="15 16" key="1">
    <citation type="submission" date="2015-05" db="EMBL/GenBank/DDBJ databases">
        <title>Comparison of genome.</title>
        <authorList>
            <person name="Zheng Z."/>
            <person name="Sun M."/>
        </authorList>
    </citation>
    <scope>NUCLEOTIDE SEQUENCE [LARGE SCALE GENOMIC DNA]</scope>
    <source>
        <strain evidence="15 16">G25-74</strain>
    </source>
</reference>
<dbReference type="InterPro" id="IPR045031">
    <property type="entry name" value="DHP_synth-like"/>
</dbReference>
<evidence type="ECO:0000256" key="1">
    <source>
        <dbReference type="ARBA" id="ARBA00000012"/>
    </source>
</evidence>
<dbReference type="Pfam" id="PF00809">
    <property type="entry name" value="Pterin_bind"/>
    <property type="match status" value="1"/>
</dbReference>
<comment type="cofactor">
    <cofactor evidence="2 13">
        <name>Mg(2+)</name>
        <dbReference type="ChEBI" id="CHEBI:18420"/>
    </cofactor>
</comment>
<dbReference type="GO" id="GO:0046872">
    <property type="term" value="F:metal ion binding"/>
    <property type="evidence" value="ECO:0007669"/>
    <property type="project" value="UniProtKB-KW"/>
</dbReference>
<evidence type="ECO:0000256" key="9">
    <source>
        <dbReference type="ARBA" id="ARBA00022842"/>
    </source>
</evidence>
<dbReference type="GO" id="GO:0046656">
    <property type="term" value="P:folic acid biosynthetic process"/>
    <property type="evidence" value="ECO:0007669"/>
    <property type="project" value="UniProtKB-KW"/>
</dbReference>
<keyword evidence="8 13" id="KW-0479">Metal-binding</keyword>
<dbReference type="GO" id="GO:0005829">
    <property type="term" value="C:cytosol"/>
    <property type="evidence" value="ECO:0007669"/>
    <property type="project" value="TreeGrafter"/>
</dbReference>
<evidence type="ECO:0000256" key="7">
    <source>
        <dbReference type="ARBA" id="ARBA00022679"/>
    </source>
</evidence>
<evidence type="ECO:0000259" key="14">
    <source>
        <dbReference type="PROSITE" id="PS50972"/>
    </source>
</evidence>
<keyword evidence="16" id="KW-1185">Reference proteome</keyword>
<feature type="domain" description="Pterin-binding" evidence="14">
    <location>
        <begin position="14"/>
        <end position="260"/>
    </location>
</feature>
<accession>A0A177ZW00</accession>
<dbReference type="EC" id="2.5.1.15" evidence="5 13"/>
<comment type="caution">
    <text evidence="15">The sequence shown here is derived from an EMBL/GenBank/DDBJ whole genome shotgun (WGS) entry which is preliminary data.</text>
</comment>
<evidence type="ECO:0000256" key="12">
    <source>
        <dbReference type="ARBA" id="ARBA00053449"/>
    </source>
</evidence>
<comment type="similarity">
    <text evidence="4 13">Belongs to the DHPS family.</text>
</comment>
<comment type="pathway">
    <text evidence="3 13">Cofactor biosynthesis; tetrahydrofolate biosynthesis; 7,8-dihydrofolate from 2-amino-4-hydroxy-6-hydroxymethyl-7,8-dihydropteridine diphosphate and 4-aminobenzoate: step 1/2.</text>
</comment>
<evidence type="ECO:0000256" key="8">
    <source>
        <dbReference type="ARBA" id="ARBA00022723"/>
    </source>
</evidence>
<evidence type="ECO:0000256" key="10">
    <source>
        <dbReference type="ARBA" id="ARBA00022909"/>
    </source>
</evidence>
<dbReference type="InterPro" id="IPR011005">
    <property type="entry name" value="Dihydropteroate_synth-like_sf"/>
</dbReference>
<dbReference type="PROSITE" id="PS50972">
    <property type="entry name" value="PTERIN_BINDING"/>
    <property type="match status" value="1"/>
</dbReference>
<evidence type="ECO:0000256" key="6">
    <source>
        <dbReference type="ARBA" id="ARBA00016919"/>
    </source>
</evidence>
<evidence type="ECO:0000313" key="16">
    <source>
        <dbReference type="Proteomes" id="UP000077881"/>
    </source>
</evidence>
<dbReference type="PATRIC" id="fig|217031.6.peg.2086"/>
<dbReference type="PANTHER" id="PTHR20941">
    <property type="entry name" value="FOLATE SYNTHESIS PROTEINS"/>
    <property type="match status" value="1"/>
</dbReference>
<name>A0A177ZW00_9BACI</name>
<gene>
    <name evidence="15" type="ORF">ABB05_09830</name>
</gene>
<dbReference type="STRING" id="217031.ABB05_09830"/>
<comment type="function">
    <text evidence="12 13">Catalyzes the condensation of para-aminobenzoate (pABA) with 6-hydroxymethyl-7,8-dihydropterin diphosphate (DHPt-PP) to form 7,8-dihydropteroate (H2Pte), the immediate precursor of folate derivatives.</text>
</comment>
<proteinExistence type="inferred from homology"/>
<dbReference type="UniPathway" id="UPA00077">
    <property type="reaction ID" value="UER00156"/>
</dbReference>
<organism evidence="15 16">
    <name type="scientific">Lederbergia galactosidilytica</name>
    <dbReference type="NCBI Taxonomy" id="217031"/>
    <lineage>
        <taxon>Bacteria</taxon>
        <taxon>Bacillati</taxon>
        <taxon>Bacillota</taxon>
        <taxon>Bacilli</taxon>
        <taxon>Bacillales</taxon>
        <taxon>Bacillaceae</taxon>
        <taxon>Lederbergia</taxon>
    </lineage>
</organism>
<sequence>MKCGKYTLNFKNKTLIMGILNVTPDSFSDGGRYNNESFALQHALEMIKNGADVIDIGGESTRPGHDPVSVDEEIARIVPVVESLAAKIKVPISVDTYKAQTAERAVDAGATIINDIWGAKKDPEIADVAAAKGVPIILMHNRDNRNYNFFIRDVLQDLYESISIAKKAGVPDENIILDPGIGFAKDYKENIEMMRNLDKLVGLGYPVLLATSRKRMIGEALDLPVDERVEGTGATVCYGIQKGCHMVRVHDVKEVSRMAAMMDALVKRGE</sequence>
<comment type="catalytic activity">
    <reaction evidence="1">
        <text>(7,8-dihydropterin-6-yl)methyl diphosphate + 4-aminobenzoate = 7,8-dihydropteroate + diphosphate</text>
        <dbReference type="Rhea" id="RHEA:19949"/>
        <dbReference type="ChEBI" id="CHEBI:17836"/>
        <dbReference type="ChEBI" id="CHEBI:17839"/>
        <dbReference type="ChEBI" id="CHEBI:33019"/>
        <dbReference type="ChEBI" id="CHEBI:72950"/>
        <dbReference type="EC" id="2.5.1.15"/>
    </reaction>
</comment>
<dbReference type="FunFam" id="3.20.20.20:FF:000006">
    <property type="entry name" value="Dihydropteroate synthase"/>
    <property type="match status" value="1"/>
</dbReference>
<dbReference type="InterPro" id="IPR000489">
    <property type="entry name" value="Pterin-binding_dom"/>
</dbReference>
<evidence type="ECO:0000256" key="13">
    <source>
        <dbReference type="RuleBase" id="RU361205"/>
    </source>
</evidence>
<keyword evidence="10 13" id="KW-0289">Folate biosynthesis</keyword>
<protein>
    <recommendedName>
        <fullName evidence="6 13">Dihydropteroate synthase</fullName>
        <shortName evidence="13">DHPS</shortName>
        <ecNumber evidence="5 13">2.5.1.15</ecNumber>
    </recommendedName>
    <alternativeName>
        <fullName evidence="11 13">Dihydropteroate pyrophosphorylase</fullName>
    </alternativeName>
</protein>
<evidence type="ECO:0000313" key="15">
    <source>
        <dbReference type="EMBL" id="OAK72087.1"/>
    </source>
</evidence>
<keyword evidence="7 13" id="KW-0808">Transferase</keyword>
<evidence type="ECO:0000256" key="4">
    <source>
        <dbReference type="ARBA" id="ARBA00009503"/>
    </source>
</evidence>